<evidence type="ECO:0000313" key="2">
    <source>
        <dbReference type="EMBL" id="KAH1073213.1"/>
    </source>
</evidence>
<evidence type="ECO:0008006" key="4">
    <source>
        <dbReference type="Google" id="ProtNLM"/>
    </source>
</evidence>
<feature type="signal peptide" evidence="1">
    <location>
        <begin position="1"/>
        <end position="25"/>
    </location>
</feature>
<comment type="caution">
    <text evidence="2">The sequence shown here is derived from an EMBL/GenBank/DDBJ whole genome shotgun (WGS) entry which is preliminary data.</text>
</comment>
<keyword evidence="3" id="KW-1185">Reference proteome</keyword>
<evidence type="ECO:0000313" key="3">
    <source>
        <dbReference type="Proteomes" id="UP000828251"/>
    </source>
</evidence>
<dbReference type="EMBL" id="JAIQCV010000008">
    <property type="protein sequence ID" value="KAH1073213.1"/>
    <property type="molecule type" value="Genomic_DNA"/>
</dbReference>
<protein>
    <recommendedName>
        <fullName evidence="4">Neprosin activation peptide domain-containing protein</fullName>
    </recommendedName>
</protein>
<name>A0A9D3V962_9ROSI</name>
<proteinExistence type="predicted"/>
<feature type="non-terminal residue" evidence="2">
    <location>
        <position position="101"/>
    </location>
</feature>
<accession>A0A9D3V962</accession>
<sequence>MGCFVAFYNFLFSLWLSLPETGCLVKNLLVDGLSPCTVKQRSGLSSLGSPLKIVSEPVREVIPQVVSEDGKKVRCQHPLTESDMEELQIIEGGRSFPFLPQ</sequence>
<dbReference type="OrthoDB" id="435402at2759"/>
<feature type="chain" id="PRO_5039172597" description="Neprosin activation peptide domain-containing protein" evidence="1">
    <location>
        <begin position="26"/>
        <end position="101"/>
    </location>
</feature>
<reference evidence="2 3" key="1">
    <citation type="journal article" date="2021" name="Plant Biotechnol. J.">
        <title>Multi-omics assisted identification of the key and species-specific regulatory components of drought-tolerant mechanisms in Gossypium stocksii.</title>
        <authorList>
            <person name="Yu D."/>
            <person name="Ke L."/>
            <person name="Zhang D."/>
            <person name="Wu Y."/>
            <person name="Sun Y."/>
            <person name="Mei J."/>
            <person name="Sun J."/>
            <person name="Sun Y."/>
        </authorList>
    </citation>
    <scope>NUCLEOTIDE SEQUENCE [LARGE SCALE GENOMIC DNA]</scope>
    <source>
        <strain evidence="3">cv. E1</strain>
        <tissue evidence="2">Leaf</tissue>
    </source>
</reference>
<dbReference type="AlphaFoldDB" id="A0A9D3V962"/>
<dbReference type="Proteomes" id="UP000828251">
    <property type="component" value="Unassembled WGS sequence"/>
</dbReference>
<organism evidence="2 3">
    <name type="scientific">Gossypium stocksii</name>
    <dbReference type="NCBI Taxonomy" id="47602"/>
    <lineage>
        <taxon>Eukaryota</taxon>
        <taxon>Viridiplantae</taxon>
        <taxon>Streptophyta</taxon>
        <taxon>Embryophyta</taxon>
        <taxon>Tracheophyta</taxon>
        <taxon>Spermatophyta</taxon>
        <taxon>Magnoliopsida</taxon>
        <taxon>eudicotyledons</taxon>
        <taxon>Gunneridae</taxon>
        <taxon>Pentapetalae</taxon>
        <taxon>rosids</taxon>
        <taxon>malvids</taxon>
        <taxon>Malvales</taxon>
        <taxon>Malvaceae</taxon>
        <taxon>Malvoideae</taxon>
        <taxon>Gossypium</taxon>
    </lineage>
</organism>
<gene>
    <name evidence="2" type="ORF">J1N35_025541</name>
</gene>
<evidence type="ECO:0000256" key="1">
    <source>
        <dbReference type="SAM" id="SignalP"/>
    </source>
</evidence>
<keyword evidence="1" id="KW-0732">Signal</keyword>